<sequence length="1099" mass="126253">MSRTALLFLFLPTLIFGSYFELDHEFSRTIHPCQDFYKFVCNPDGNRNDSYMYTYGQKYIRVREILGAFKNYSDPISDFIRQIYIRYHRNRTLFEKGRLIGADVAIGGGNFDILHDVTKEVLTIIDWNALHLRSGDNFKTVNCVYKECPGYVKGIVFGFKNATDDDDHMDLQKLNITAKYVEVELTEKEKKRRDFPIFNGKVKISPIPYLNLLVAKFSTERNLWTSKATEDEFKKYAQVLVEETVAQIEKQAWIPDSKKATIIELMKRINQILFVPESLRNLDNVEEAIGFYVSEFKKYENYLKTQLRNESCGLTCLQWKIFKFTKLTVEKYQQKYGKTDKYVDILQTGRSFAKLYEISAYTTIDHLILLPALSFHLRDDLPVGFRYGFMARVLSHELFHSLDPKINIYPRVDKPGNILHGLKEYDEATKCYEDYYGSFGATAPNGTVFFPNGTIKKNEGFADVEGTRIALKALQKTLFSSRAFKSSYSYSAYNDFEWFFMSAMLACKKVLSMGDATVQRFFSSYHIELKDDWRQSAVSFILAEKAKRNQKVKTVDMVGYLFEQWLFSDIGQSTLPKLRIPANASRLSIVTKVPLQILSVMDISKPFYGQYRSIINRASNANNNAEFRSEIDQDEEDEKAGNTCYLFVYVVVLLLQKKESTRETLMLVLTDGQTTVMLIGKTVYRHGCLMLTAENLQIIGGHCQKLVEKHALVYELANRLKIDTRHVKVAVATSNDPQICDIPPSEMPPVEPTENRANLQVPAANDTLRAVDGTFDRTTSNRLFECPPEPSHNISNSFYNDSLLEEVQILPKAQEQPFLKNVRKLTSDKSLAPMKQRKRTLRQSTIDEWRERSFMETSTSTFARGSDTDTSAITTVVPKSEQKVVWKSIENHQHGAVERRKRKYSPEEPSHPKPVPCFGFNDTTLGATQGPSLLHDIKVEADDDRALVPFTPRPLTLVDHFRELKIASLAEVLKQKRFWLKPETRLILPILSESSRDIGTAMDQWSLMIYVSDEHRERVEMVLQNDLLVELLGFTVQYCKELSSAGKQAELAQCRDRALQVLSIFKRLDLVYTVEFSPFPKTVPVIRKVENLARTLALC</sequence>
<dbReference type="PROSITE" id="PS51885">
    <property type="entry name" value="NEPRILYSIN"/>
    <property type="match status" value="1"/>
</dbReference>
<comment type="caution">
    <text evidence="7">The sequence shown here is derived from an EMBL/GenBank/DDBJ whole genome shotgun (WGS) entry which is preliminary data.</text>
</comment>
<dbReference type="PANTHER" id="PTHR14790">
    <property type="entry name" value="RECQ-MEDIATED GENOME INSTABILITY PROTEIN 1 RMI1"/>
    <property type="match status" value="1"/>
</dbReference>
<dbReference type="PANTHER" id="PTHR14790:SF15">
    <property type="entry name" value="RECQ-MEDIATED GENOME INSTABILITY PROTEIN 1"/>
    <property type="match status" value="1"/>
</dbReference>
<dbReference type="Gene3D" id="3.40.390.10">
    <property type="entry name" value="Collagenase (Catalytic Domain)"/>
    <property type="match status" value="1"/>
</dbReference>
<feature type="domain" description="Peptidase M13 C-terminal" evidence="5">
    <location>
        <begin position="382"/>
        <end position="508"/>
    </location>
</feature>
<dbReference type="Proteomes" id="UP001175271">
    <property type="component" value="Unassembled WGS sequence"/>
</dbReference>
<accession>A0AA39IT07</accession>
<dbReference type="GO" id="GO:0006508">
    <property type="term" value="P:proteolysis"/>
    <property type="evidence" value="ECO:0007669"/>
    <property type="project" value="InterPro"/>
</dbReference>
<evidence type="ECO:0000256" key="2">
    <source>
        <dbReference type="ARBA" id="ARBA00018987"/>
    </source>
</evidence>
<protein>
    <recommendedName>
        <fullName evidence="2">RecQ-mediated genome instability protein 1</fullName>
    </recommendedName>
</protein>
<comment type="similarity">
    <text evidence="1">Belongs to the RMI1 family.</text>
</comment>
<proteinExistence type="inferred from homology"/>
<dbReference type="InterPro" id="IPR000718">
    <property type="entry name" value="Peptidase_M13"/>
</dbReference>
<feature type="chain" id="PRO_5041340521" description="RecQ-mediated genome instability protein 1" evidence="4">
    <location>
        <begin position="18"/>
        <end position="1099"/>
    </location>
</feature>
<dbReference type="GO" id="GO:0000724">
    <property type="term" value="P:double-strand break repair via homologous recombination"/>
    <property type="evidence" value="ECO:0007669"/>
    <property type="project" value="TreeGrafter"/>
</dbReference>
<dbReference type="InterPro" id="IPR013894">
    <property type="entry name" value="RMI1_OB"/>
</dbReference>
<evidence type="ECO:0000259" key="6">
    <source>
        <dbReference type="Pfam" id="PF08585"/>
    </source>
</evidence>
<dbReference type="GO" id="GO:0004222">
    <property type="term" value="F:metalloendopeptidase activity"/>
    <property type="evidence" value="ECO:0007669"/>
    <property type="project" value="InterPro"/>
</dbReference>
<evidence type="ECO:0000256" key="3">
    <source>
        <dbReference type="SAM" id="MobiDB-lite"/>
    </source>
</evidence>
<dbReference type="Gene3D" id="2.40.50.770">
    <property type="entry name" value="RecQ-mediated genome instability protein Rmi1, C-terminal domain"/>
    <property type="match status" value="1"/>
</dbReference>
<dbReference type="AlphaFoldDB" id="A0AA39IT07"/>
<dbReference type="Pfam" id="PF08585">
    <property type="entry name" value="RMI1_N_C"/>
    <property type="match status" value="1"/>
</dbReference>
<dbReference type="GO" id="GO:0000712">
    <property type="term" value="P:resolution of meiotic recombination intermediates"/>
    <property type="evidence" value="ECO:0007669"/>
    <property type="project" value="TreeGrafter"/>
</dbReference>
<feature type="signal peptide" evidence="4">
    <location>
        <begin position="1"/>
        <end position="17"/>
    </location>
</feature>
<dbReference type="InterPro" id="IPR042470">
    <property type="entry name" value="RMI1_N_C_sf"/>
</dbReference>
<name>A0AA39IT07_9BILA</name>
<feature type="domain" description="RecQ mediated genome instability protein 1 OB-fold" evidence="6">
    <location>
        <begin position="589"/>
        <end position="676"/>
    </location>
</feature>
<dbReference type="InterPro" id="IPR024079">
    <property type="entry name" value="MetalloPept_cat_dom_sf"/>
</dbReference>
<evidence type="ECO:0000313" key="7">
    <source>
        <dbReference type="EMBL" id="KAK0429149.1"/>
    </source>
</evidence>
<keyword evidence="8" id="KW-1185">Reference proteome</keyword>
<evidence type="ECO:0000256" key="4">
    <source>
        <dbReference type="SAM" id="SignalP"/>
    </source>
</evidence>
<evidence type="ECO:0000256" key="1">
    <source>
        <dbReference type="ARBA" id="ARBA00006395"/>
    </source>
</evidence>
<evidence type="ECO:0000259" key="5">
    <source>
        <dbReference type="Pfam" id="PF01431"/>
    </source>
</evidence>
<gene>
    <name evidence="7" type="ORF">QR680_011222</name>
</gene>
<dbReference type="SUPFAM" id="SSF55486">
    <property type="entry name" value="Metalloproteases ('zincins'), catalytic domain"/>
    <property type="match status" value="1"/>
</dbReference>
<feature type="region of interest" description="Disordered" evidence="3">
    <location>
        <begin position="896"/>
        <end position="916"/>
    </location>
</feature>
<dbReference type="InterPro" id="IPR018497">
    <property type="entry name" value="Peptidase_M13_C"/>
</dbReference>
<keyword evidence="4" id="KW-0732">Signal</keyword>
<dbReference type="SMART" id="SM01161">
    <property type="entry name" value="DUF1767"/>
    <property type="match status" value="1"/>
</dbReference>
<dbReference type="EMBL" id="JAUCMV010000001">
    <property type="protein sequence ID" value="KAK0429149.1"/>
    <property type="molecule type" value="Genomic_DNA"/>
</dbReference>
<reference evidence="7" key="1">
    <citation type="submission" date="2023-06" db="EMBL/GenBank/DDBJ databases">
        <title>Genomic analysis of the entomopathogenic nematode Steinernema hermaphroditum.</title>
        <authorList>
            <person name="Schwarz E.M."/>
            <person name="Heppert J.K."/>
            <person name="Baniya A."/>
            <person name="Schwartz H.T."/>
            <person name="Tan C.-H."/>
            <person name="Antoshechkin I."/>
            <person name="Sternberg P.W."/>
            <person name="Goodrich-Blair H."/>
            <person name="Dillman A.R."/>
        </authorList>
    </citation>
    <scope>NUCLEOTIDE SEQUENCE</scope>
    <source>
        <strain evidence="7">PS9179</strain>
        <tissue evidence="7">Whole animal</tissue>
    </source>
</reference>
<dbReference type="GO" id="GO:0031422">
    <property type="term" value="C:RecQ family helicase-topoisomerase III complex"/>
    <property type="evidence" value="ECO:0007669"/>
    <property type="project" value="TreeGrafter"/>
</dbReference>
<dbReference type="Pfam" id="PF01431">
    <property type="entry name" value="Peptidase_M13"/>
    <property type="match status" value="1"/>
</dbReference>
<dbReference type="GO" id="GO:0016604">
    <property type="term" value="C:nuclear body"/>
    <property type="evidence" value="ECO:0007669"/>
    <property type="project" value="TreeGrafter"/>
</dbReference>
<organism evidence="7 8">
    <name type="scientific">Steinernema hermaphroditum</name>
    <dbReference type="NCBI Taxonomy" id="289476"/>
    <lineage>
        <taxon>Eukaryota</taxon>
        <taxon>Metazoa</taxon>
        <taxon>Ecdysozoa</taxon>
        <taxon>Nematoda</taxon>
        <taxon>Chromadorea</taxon>
        <taxon>Rhabditida</taxon>
        <taxon>Tylenchina</taxon>
        <taxon>Panagrolaimomorpha</taxon>
        <taxon>Strongyloidoidea</taxon>
        <taxon>Steinernematidae</taxon>
        <taxon>Steinernema</taxon>
    </lineage>
</organism>
<evidence type="ECO:0000313" key="8">
    <source>
        <dbReference type="Proteomes" id="UP001175271"/>
    </source>
</evidence>
<feature type="compositionally biased region" description="Basic and acidic residues" evidence="3">
    <location>
        <begin position="896"/>
        <end position="911"/>
    </location>
</feature>